<dbReference type="EMBL" id="NQVE01000046">
    <property type="protein sequence ID" value="RAL51683.1"/>
    <property type="molecule type" value="Genomic_DNA"/>
</dbReference>
<organism evidence="1 2">
    <name type="scientific">Cuscuta australis</name>
    <dbReference type="NCBI Taxonomy" id="267555"/>
    <lineage>
        <taxon>Eukaryota</taxon>
        <taxon>Viridiplantae</taxon>
        <taxon>Streptophyta</taxon>
        <taxon>Embryophyta</taxon>
        <taxon>Tracheophyta</taxon>
        <taxon>Spermatophyta</taxon>
        <taxon>Magnoliopsida</taxon>
        <taxon>eudicotyledons</taxon>
        <taxon>Gunneridae</taxon>
        <taxon>Pentapetalae</taxon>
        <taxon>asterids</taxon>
        <taxon>lamiids</taxon>
        <taxon>Solanales</taxon>
        <taxon>Convolvulaceae</taxon>
        <taxon>Cuscuteae</taxon>
        <taxon>Cuscuta</taxon>
        <taxon>Cuscuta subgen. Grammica</taxon>
        <taxon>Cuscuta sect. Cleistogrammica</taxon>
    </lineage>
</organism>
<accession>A0A328E5F0</accession>
<evidence type="ECO:0000313" key="2">
    <source>
        <dbReference type="Proteomes" id="UP000249390"/>
    </source>
</evidence>
<proteinExistence type="predicted"/>
<reference evidence="1 2" key="1">
    <citation type="submission" date="2018-06" db="EMBL/GenBank/DDBJ databases">
        <title>The Genome of Cuscuta australis (Dodder) Provides Insight into the Evolution of Plant Parasitism.</title>
        <authorList>
            <person name="Liu H."/>
        </authorList>
    </citation>
    <scope>NUCLEOTIDE SEQUENCE [LARGE SCALE GENOMIC DNA]</scope>
    <source>
        <strain evidence="2">cv. Yunnan</strain>
        <tissue evidence="1">Vines</tissue>
    </source>
</reference>
<sequence length="109" mass="12737">MSETPFLVPSRVQKVLGRFKSRKTDQLQFVLCRRQPDLRQWLIFQIESGTLKNKVVFKLKIKTDSTSVPVSNRHFNFLLDLIDFSFLAQLEVKEVENLLETIRGKVVKS</sequence>
<evidence type="ECO:0000313" key="1">
    <source>
        <dbReference type="EMBL" id="RAL51683.1"/>
    </source>
</evidence>
<dbReference type="AlphaFoldDB" id="A0A328E5F0"/>
<gene>
    <name evidence="1" type="ORF">DM860_010401</name>
</gene>
<dbReference type="Proteomes" id="UP000249390">
    <property type="component" value="Unassembled WGS sequence"/>
</dbReference>
<keyword evidence="2" id="KW-1185">Reference proteome</keyword>
<comment type="caution">
    <text evidence="1">The sequence shown here is derived from an EMBL/GenBank/DDBJ whole genome shotgun (WGS) entry which is preliminary data.</text>
</comment>
<protein>
    <submittedName>
        <fullName evidence="1">Uncharacterized protein</fullName>
    </submittedName>
</protein>
<name>A0A328E5F0_9ASTE</name>